<evidence type="ECO:0000313" key="1">
    <source>
        <dbReference type="EMBL" id="MFC6883421.1"/>
    </source>
</evidence>
<reference evidence="2" key="1">
    <citation type="journal article" date="2019" name="Int. J. Syst. Evol. Microbiol.">
        <title>The Global Catalogue of Microorganisms (GCM) 10K type strain sequencing project: providing services to taxonomists for standard genome sequencing and annotation.</title>
        <authorList>
            <consortium name="The Broad Institute Genomics Platform"/>
            <consortium name="The Broad Institute Genome Sequencing Center for Infectious Disease"/>
            <person name="Wu L."/>
            <person name="Ma J."/>
        </authorList>
    </citation>
    <scope>NUCLEOTIDE SEQUENCE [LARGE SCALE GENOMIC DNA]</scope>
    <source>
        <strain evidence="2">JCM 3369</strain>
    </source>
</reference>
<gene>
    <name evidence="1" type="ORF">ACFQKB_26930</name>
</gene>
<dbReference type="Proteomes" id="UP001596380">
    <property type="component" value="Unassembled WGS sequence"/>
</dbReference>
<keyword evidence="2" id="KW-1185">Reference proteome</keyword>
<comment type="caution">
    <text evidence="1">The sequence shown here is derived from an EMBL/GenBank/DDBJ whole genome shotgun (WGS) entry which is preliminary data.</text>
</comment>
<protein>
    <submittedName>
        <fullName evidence="1">Uncharacterized protein</fullName>
    </submittedName>
</protein>
<evidence type="ECO:0000313" key="2">
    <source>
        <dbReference type="Proteomes" id="UP001596380"/>
    </source>
</evidence>
<proteinExistence type="predicted"/>
<sequence>MTGSKTAATFAVVGYNADGNTQSTTLVDGGLAAAFDVMAAMKADHATVDVFTACHSPKSTFPTLVLPHLLHGLVEHARPIANAREALDLNEAALVETYTRPTA</sequence>
<accession>A0ABW2CR27</accession>
<name>A0ABW2CR27_9ACTN</name>
<dbReference type="EMBL" id="JBHSXS010000019">
    <property type="protein sequence ID" value="MFC6883421.1"/>
    <property type="molecule type" value="Genomic_DNA"/>
</dbReference>
<dbReference type="RefSeq" id="WP_378050262.1">
    <property type="nucleotide sequence ID" value="NZ_JBHSXE010000002.1"/>
</dbReference>
<organism evidence="1 2">
    <name type="scientific">Actinomadura yumaensis</name>
    <dbReference type="NCBI Taxonomy" id="111807"/>
    <lineage>
        <taxon>Bacteria</taxon>
        <taxon>Bacillati</taxon>
        <taxon>Actinomycetota</taxon>
        <taxon>Actinomycetes</taxon>
        <taxon>Streptosporangiales</taxon>
        <taxon>Thermomonosporaceae</taxon>
        <taxon>Actinomadura</taxon>
    </lineage>
</organism>